<gene>
    <name evidence="2" type="ORF">PPENT_87.1.T0090467</name>
</gene>
<keyword evidence="1" id="KW-0175">Coiled coil</keyword>
<evidence type="ECO:0000313" key="2">
    <source>
        <dbReference type="EMBL" id="CAD8141154.1"/>
    </source>
</evidence>
<dbReference type="Proteomes" id="UP000689195">
    <property type="component" value="Unassembled WGS sequence"/>
</dbReference>
<proteinExistence type="predicted"/>
<dbReference type="EMBL" id="CAJJDO010000009">
    <property type="protein sequence ID" value="CAD8141154.1"/>
    <property type="molecule type" value="Genomic_DNA"/>
</dbReference>
<keyword evidence="3" id="KW-1185">Reference proteome</keyword>
<dbReference type="AlphaFoldDB" id="A0A8S1SRS2"/>
<feature type="coiled-coil region" evidence="1">
    <location>
        <begin position="13"/>
        <end position="40"/>
    </location>
</feature>
<organism evidence="2 3">
    <name type="scientific">Paramecium pentaurelia</name>
    <dbReference type="NCBI Taxonomy" id="43138"/>
    <lineage>
        <taxon>Eukaryota</taxon>
        <taxon>Sar</taxon>
        <taxon>Alveolata</taxon>
        <taxon>Ciliophora</taxon>
        <taxon>Intramacronucleata</taxon>
        <taxon>Oligohymenophorea</taxon>
        <taxon>Peniculida</taxon>
        <taxon>Parameciidae</taxon>
        <taxon>Paramecium</taxon>
    </lineage>
</organism>
<sequence length="73" mass="9084">MLSVVFNFYRKIKLNLEDKIQQKNEEFQQSQSQSNEYKIEDQIEIRSKNYYGKYTYKIPLQFKNIDQENQFYQ</sequence>
<comment type="caution">
    <text evidence="2">The sequence shown here is derived from an EMBL/GenBank/DDBJ whole genome shotgun (WGS) entry which is preliminary data.</text>
</comment>
<accession>A0A8S1SRS2</accession>
<name>A0A8S1SRS2_9CILI</name>
<protein>
    <submittedName>
        <fullName evidence="2">Uncharacterized protein</fullName>
    </submittedName>
</protein>
<evidence type="ECO:0000313" key="3">
    <source>
        <dbReference type="Proteomes" id="UP000689195"/>
    </source>
</evidence>
<reference evidence="2" key="1">
    <citation type="submission" date="2021-01" db="EMBL/GenBank/DDBJ databases">
        <authorList>
            <consortium name="Genoscope - CEA"/>
            <person name="William W."/>
        </authorList>
    </citation>
    <scope>NUCLEOTIDE SEQUENCE</scope>
</reference>
<evidence type="ECO:0000256" key="1">
    <source>
        <dbReference type="SAM" id="Coils"/>
    </source>
</evidence>